<feature type="compositionally biased region" description="Basic and acidic residues" evidence="1">
    <location>
        <begin position="18"/>
        <end position="30"/>
    </location>
</feature>
<sequence>MLGERERRGLRTRRSRAGKPERRATKDLSHRIISHPPRRSSRIHSRVFAAFLLLLPLPITRAGGARGGLGREGTRCTERHRLDSGDDEKEVALAAAAAERKAQGRAIARRSQRRRG</sequence>
<organism evidence="2 3">
    <name type="scientific">Oryza sativa subsp. japonica</name>
    <name type="common">Rice</name>
    <dbReference type="NCBI Taxonomy" id="39947"/>
    <lineage>
        <taxon>Eukaryota</taxon>
        <taxon>Viridiplantae</taxon>
        <taxon>Streptophyta</taxon>
        <taxon>Embryophyta</taxon>
        <taxon>Tracheophyta</taxon>
        <taxon>Spermatophyta</taxon>
        <taxon>Magnoliopsida</taxon>
        <taxon>Liliopsida</taxon>
        <taxon>Poales</taxon>
        <taxon>Poaceae</taxon>
        <taxon>BOP clade</taxon>
        <taxon>Oryzoideae</taxon>
        <taxon>Oryzeae</taxon>
        <taxon>Oryzinae</taxon>
        <taxon>Oryza</taxon>
        <taxon>Oryza sativa</taxon>
    </lineage>
</organism>
<reference evidence="2 3" key="3">
    <citation type="journal article" date="2013" name="Rice">
        <title>Improvement of the Oryza sativa Nipponbare reference genome using next generation sequence and optical map data.</title>
        <authorList>
            <person name="Kawahara Y."/>
            <person name="de la Bastide M."/>
            <person name="Hamilton J.P."/>
            <person name="Kanamori H."/>
            <person name="McCombie W.R."/>
            <person name="Ouyang S."/>
            <person name="Schwartz D.C."/>
            <person name="Tanaka T."/>
            <person name="Wu J."/>
            <person name="Zhou S."/>
            <person name="Childs K.L."/>
            <person name="Davidson R.M."/>
            <person name="Lin H."/>
            <person name="Quesada-Ocampo L."/>
            <person name="Vaillancourt B."/>
            <person name="Sakai H."/>
            <person name="Lee S.S."/>
            <person name="Kim J."/>
            <person name="Numa H."/>
            <person name="Itoh T."/>
            <person name="Buell C.R."/>
            <person name="Matsumoto T."/>
        </authorList>
    </citation>
    <scope>NUCLEOTIDE SEQUENCE [LARGE SCALE GENOMIC DNA]</scope>
    <source>
        <strain evidence="3">cv. Nipponbare</strain>
    </source>
</reference>
<reference evidence="2 3" key="2">
    <citation type="journal article" date="2013" name="Plant Cell Physiol.">
        <title>Rice Annotation Project Database (RAP-DB): an integrative and interactive database for rice genomics.</title>
        <authorList>
            <person name="Sakai H."/>
            <person name="Lee S.S."/>
            <person name="Tanaka T."/>
            <person name="Numa H."/>
            <person name="Kim J."/>
            <person name="Kawahara Y."/>
            <person name="Wakimoto H."/>
            <person name="Yang C.C."/>
            <person name="Iwamoto M."/>
            <person name="Abe T."/>
            <person name="Yamada Y."/>
            <person name="Muto A."/>
            <person name="Inokuchi H."/>
            <person name="Ikemura T."/>
            <person name="Matsumoto T."/>
            <person name="Sasaki T."/>
            <person name="Itoh T."/>
        </authorList>
    </citation>
    <scope>NUCLEOTIDE SEQUENCE [LARGE SCALE GENOMIC DNA]</scope>
    <source>
        <strain evidence="3">cv. Nipponbare</strain>
    </source>
</reference>
<protein>
    <submittedName>
        <fullName evidence="2">Os03g0137750 protein</fullName>
    </submittedName>
</protein>
<dbReference type="Proteomes" id="UP000059680">
    <property type="component" value="Chromosome 3"/>
</dbReference>
<reference evidence="3" key="1">
    <citation type="journal article" date="2005" name="Nature">
        <title>The map-based sequence of the rice genome.</title>
        <authorList>
            <consortium name="International rice genome sequencing project (IRGSP)"/>
            <person name="Matsumoto T."/>
            <person name="Wu J."/>
            <person name="Kanamori H."/>
            <person name="Katayose Y."/>
            <person name="Fujisawa M."/>
            <person name="Namiki N."/>
            <person name="Mizuno H."/>
            <person name="Yamamoto K."/>
            <person name="Antonio B.A."/>
            <person name="Baba T."/>
            <person name="Sakata K."/>
            <person name="Nagamura Y."/>
            <person name="Aoki H."/>
            <person name="Arikawa K."/>
            <person name="Arita K."/>
            <person name="Bito T."/>
            <person name="Chiden Y."/>
            <person name="Fujitsuka N."/>
            <person name="Fukunaka R."/>
            <person name="Hamada M."/>
            <person name="Harada C."/>
            <person name="Hayashi A."/>
            <person name="Hijishita S."/>
            <person name="Honda M."/>
            <person name="Hosokawa S."/>
            <person name="Ichikawa Y."/>
            <person name="Idonuma A."/>
            <person name="Iijima M."/>
            <person name="Ikeda M."/>
            <person name="Ikeno M."/>
            <person name="Ito K."/>
            <person name="Ito S."/>
            <person name="Ito T."/>
            <person name="Ito Y."/>
            <person name="Ito Y."/>
            <person name="Iwabuchi A."/>
            <person name="Kamiya K."/>
            <person name="Karasawa W."/>
            <person name="Kurita K."/>
            <person name="Katagiri S."/>
            <person name="Kikuta A."/>
            <person name="Kobayashi H."/>
            <person name="Kobayashi N."/>
            <person name="Machita K."/>
            <person name="Maehara T."/>
            <person name="Masukawa M."/>
            <person name="Mizubayashi T."/>
            <person name="Mukai Y."/>
            <person name="Nagasaki H."/>
            <person name="Nagata Y."/>
            <person name="Naito S."/>
            <person name="Nakashima M."/>
            <person name="Nakama Y."/>
            <person name="Nakamichi Y."/>
            <person name="Nakamura M."/>
            <person name="Meguro A."/>
            <person name="Negishi M."/>
            <person name="Ohta I."/>
            <person name="Ohta T."/>
            <person name="Okamoto M."/>
            <person name="Ono N."/>
            <person name="Saji S."/>
            <person name="Sakaguchi M."/>
            <person name="Sakai K."/>
            <person name="Shibata M."/>
            <person name="Shimokawa T."/>
            <person name="Song J."/>
            <person name="Takazaki Y."/>
            <person name="Terasawa K."/>
            <person name="Tsugane M."/>
            <person name="Tsuji K."/>
            <person name="Ueda S."/>
            <person name="Waki K."/>
            <person name="Yamagata H."/>
            <person name="Yamamoto M."/>
            <person name="Yamamoto S."/>
            <person name="Yamane H."/>
            <person name="Yoshiki S."/>
            <person name="Yoshihara R."/>
            <person name="Yukawa K."/>
            <person name="Zhong H."/>
            <person name="Yano M."/>
            <person name="Yuan Q."/>
            <person name="Ouyang S."/>
            <person name="Liu J."/>
            <person name="Jones K.M."/>
            <person name="Gansberger K."/>
            <person name="Moffat K."/>
            <person name="Hill J."/>
            <person name="Bera J."/>
            <person name="Fadrosh D."/>
            <person name="Jin S."/>
            <person name="Johri S."/>
            <person name="Kim M."/>
            <person name="Overton L."/>
            <person name="Reardon M."/>
            <person name="Tsitrin T."/>
            <person name="Vuong H."/>
            <person name="Weaver B."/>
            <person name="Ciecko A."/>
            <person name="Tallon L."/>
            <person name="Jackson J."/>
            <person name="Pai G."/>
            <person name="Aken S.V."/>
            <person name="Utterback T."/>
            <person name="Reidmuller S."/>
            <person name="Feldblyum T."/>
            <person name="Hsiao J."/>
            <person name="Zismann V."/>
            <person name="Iobst S."/>
            <person name="de Vazeille A.R."/>
            <person name="Buell C.R."/>
            <person name="Ying K."/>
            <person name="Li Y."/>
            <person name="Lu T."/>
            <person name="Huang Y."/>
            <person name="Zhao Q."/>
            <person name="Feng Q."/>
            <person name="Zhang L."/>
            <person name="Zhu J."/>
            <person name="Weng Q."/>
            <person name="Mu J."/>
            <person name="Lu Y."/>
            <person name="Fan D."/>
            <person name="Liu Y."/>
            <person name="Guan J."/>
            <person name="Zhang Y."/>
            <person name="Yu S."/>
            <person name="Liu X."/>
            <person name="Zhang Y."/>
            <person name="Hong G."/>
            <person name="Han B."/>
            <person name="Choisne N."/>
            <person name="Demange N."/>
            <person name="Orjeda G."/>
            <person name="Samain S."/>
            <person name="Cattolico L."/>
            <person name="Pelletier E."/>
            <person name="Couloux A."/>
            <person name="Segurens B."/>
            <person name="Wincker P."/>
            <person name="D'Hont A."/>
            <person name="Scarpelli C."/>
            <person name="Weissenbach J."/>
            <person name="Salanoubat M."/>
            <person name="Quetier F."/>
            <person name="Yu Y."/>
            <person name="Kim H.R."/>
            <person name="Rambo T."/>
            <person name="Currie J."/>
            <person name="Collura K."/>
            <person name="Luo M."/>
            <person name="Yang T."/>
            <person name="Ammiraju J.S.S."/>
            <person name="Engler F."/>
            <person name="Soderlund C."/>
            <person name="Wing R.A."/>
            <person name="Palmer L.E."/>
            <person name="de la Bastide M."/>
            <person name="Spiegel L."/>
            <person name="Nascimento L."/>
            <person name="Zutavern T."/>
            <person name="O'Shaughnessy A."/>
            <person name="Dike S."/>
            <person name="Dedhia N."/>
            <person name="Preston R."/>
            <person name="Balija V."/>
            <person name="McCombie W.R."/>
            <person name="Chow T."/>
            <person name="Chen H."/>
            <person name="Chung M."/>
            <person name="Chen C."/>
            <person name="Shaw J."/>
            <person name="Wu H."/>
            <person name="Hsiao K."/>
            <person name="Chao Y."/>
            <person name="Chu M."/>
            <person name="Cheng C."/>
            <person name="Hour A."/>
            <person name="Lee P."/>
            <person name="Lin S."/>
            <person name="Lin Y."/>
            <person name="Liou J."/>
            <person name="Liu S."/>
            <person name="Hsing Y."/>
            <person name="Raghuvanshi S."/>
            <person name="Mohanty A."/>
            <person name="Bharti A.K."/>
            <person name="Gaur A."/>
            <person name="Gupta V."/>
            <person name="Kumar D."/>
            <person name="Ravi V."/>
            <person name="Vij S."/>
            <person name="Kapur A."/>
            <person name="Khurana P."/>
            <person name="Khurana P."/>
            <person name="Khurana J.P."/>
            <person name="Tyagi A.K."/>
            <person name="Gaikwad K."/>
            <person name="Singh A."/>
            <person name="Dalal V."/>
            <person name="Srivastava S."/>
            <person name="Dixit A."/>
            <person name="Pal A.K."/>
            <person name="Ghazi I.A."/>
            <person name="Yadav M."/>
            <person name="Pandit A."/>
            <person name="Bhargava A."/>
            <person name="Sureshbabu K."/>
            <person name="Batra K."/>
            <person name="Sharma T.R."/>
            <person name="Mohapatra T."/>
            <person name="Singh N.K."/>
            <person name="Messing J."/>
            <person name="Nelson A.B."/>
            <person name="Fuks G."/>
            <person name="Kavchok S."/>
            <person name="Keizer G."/>
            <person name="Linton E."/>
            <person name="Llaca V."/>
            <person name="Song R."/>
            <person name="Tanyolac B."/>
            <person name="Young S."/>
            <person name="Ho-Il K."/>
            <person name="Hahn J.H."/>
            <person name="Sangsakoo G."/>
            <person name="Vanavichit A."/>
            <person name="de Mattos Luiz.A.T."/>
            <person name="Zimmer P.D."/>
            <person name="Malone G."/>
            <person name="Dellagostin O."/>
            <person name="de Oliveira A.C."/>
            <person name="Bevan M."/>
            <person name="Bancroft I."/>
            <person name="Minx P."/>
            <person name="Cordum H."/>
            <person name="Wilson R."/>
            <person name="Cheng Z."/>
            <person name="Jin W."/>
            <person name="Jiang J."/>
            <person name="Leong S.A."/>
            <person name="Iwama H."/>
            <person name="Gojobori T."/>
            <person name="Itoh T."/>
            <person name="Niimura Y."/>
            <person name="Fujii Y."/>
            <person name="Habara T."/>
            <person name="Sakai H."/>
            <person name="Sato Y."/>
            <person name="Wilson G."/>
            <person name="Kumar K."/>
            <person name="McCouch S."/>
            <person name="Juretic N."/>
            <person name="Hoen D."/>
            <person name="Wright S."/>
            <person name="Bruskiewich R."/>
            <person name="Bureau T."/>
            <person name="Miyao A."/>
            <person name="Hirochika H."/>
            <person name="Nishikawa T."/>
            <person name="Kadowaki K."/>
            <person name="Sugiura M."/>
            <person name="Burr B."/>
            <person name="Sasaki T."/>
        </authorList>
    </citation>
    <scope>NUCLEOTIDE SEQUENCE [LARGE SCALE GENOMIC DNA]</scope>
    <source>
        <strain evidence="3">cv. Nipponbare</strain>
    </source>
</reference>
<evidence type="ECO:0000256" key="1">
    <source>
        <dbReference type="SAM" id="MobiDB-lite"/>
    </source>
</evidence>
<gene>
    <name evidence="2" type="ordered locus">Os03g0137750</name>
    <name evidence="2" type="ORF">OSNPB_030137750</name>
</gene>
<evidence type="ECO:0000313" key="2">
    <source>
        <dbReference type="EMBL" id="BAS82199.1"/>
    </source>
</evidence>
<proteinExistence type="predicted"/>
<evidence type="ECO:0000313" key="3">
    <source>
        <dbReference type="Proteomes" id="UP000059680"/>
    </source>
</evidence>
<name>A0A0P0VSX3_ORYSJ</name>
<dbReference type="PaxDb" id="39947-A0A0P0VSX3"/>
<accession>A0A0P0VSX3</accession>
<dbReference type="EMBL" id="AP014959">
    <property type="protein sequence ID" value="BAS82199.1"/>
    <property type="molecule type" value="Genomic_DNA"/>
</dbReference>
<dbReference type="AlphaFoldDB" id="A0A0P0VSX3"/>
<feature type="non-terminal residue" evidence="2">
    <location>
        <position position="116"/>
    </location>
</feature>
<feature type="region of interest" description="Disordered" evidence="1">
    <location>
        <begin position="1"/>
        <end position="40"/>
    </location>
</feature>
<keyword evidence="3" id="KW-1185">Reference proteome</keyword>
<dbReference type="Gramene" id="Os03t0137750-00">
    <property type="protein sequence ID" value="Os03t0137750-00"/>
    <property type="gene ID" value="Os03g0137750"/>
</dbReference>
<dbReference type="InParanoid" id="A0A0P0VSX3"/>